<keyword evidence="1" id="KW-1133">Transmembrane helix</keyword>
<dbReference type="Proteomes" id="UP000800303">
    <property type="component" value="Unassembled WGS sequence"/>
</dbReference>
<gene>
    <name evidence="2" type="ORF">GYN08_22955</name>
</gene>
<sequence>MIGWLIIGCEVGFWVLVAAGLAARYLLKQRKLGALLLLLTPVVDLVLLAATVIDIRGGAEVNFMHGLAAVYIGATVAYGHRMIKWADERAAYRFAGGERPKKGPKRGREHAAAERKGWYRHLLAWTVGSALLAIMILLISDADRAAPLKQWIVYWALILGVDFLISFSYSLWPRKAARDL</sequence>
<accession>A0ABX0FDC2</accession>
<keyword evidence="1" id="KW-0472">Membrane</keyword>
<feature type="transmembrane region" description="Helical" evidence="1">
    <location>
        <begin position="61"/>
        <end position="79"/>
    </location>
</feature>
<keyword evidence="1" id="KW-0812">Transmembrane</keyword>
<proteinExistence type="predicted"/>
<evidence type="ECO:0000313" key="3">
    <source>
        <dbReference type="Proteomes" id="UP000800303"/>
    </source>
</evidence>
<feature type="transmembrane region" description="Helical" evidence="1">
    <location>
        <begin position="152"/>
        <end position="172"/>
    </location>
</feature>
<dbReference type="RefSeq" id="WP_166279991.1">
    <property type="nucleotide sequence ID" value="NZ_JAAFGS010000015.1"/>
</dbReference>
<feature type="transmembrane region" description="Helical" evidence="1">
    <location>
        <begin position="6"/>
        <end position="27"/>
    </location>
</feature>
<evidence type="ECO:0000313" key="2">
    <source>
        <dbReference type="EMBL" id="NGZ78159.1"/>
    </source>
</evidence>
<evidence type="ECO:0000256" key="1">
    <source>
        <dbReference type="SAM" id="Phobius"/>
    </source>
</evidence>
<feature type="transmembrane region" description="Helical" evidence="1">
    <location>
        <begin position="122"/>
        <end position="140"/>
    </location>
</feature>
<reference evidence="2 3" key="1">
    <citation type="submission" date="2020-01" db="EMBL/GenBank/DDBJ databases">
        <title>Polyphasic characterisation and genomic insights into a novel alkali tolerant bacterium VR-M41.</title>
        <authorList>
            <person name="Vemuluri V.R."/>
        </authorList>
    </citation>
    <scope>NUCLEOTIDE SEQUENCE [LARGE SCALE GENOMIC DNA]</scope>
    <source>
        <strain evidence="2 3">VR-M41</strain>
    </source>
</reference>
<evidence type="ECO:0008006" key="4">
    <source>
        <dbReference type="Google" id="ProtNLM"/>
    </source>
</evidence>
<dbReference type="EMBL" id="JAAFGS010000015">
    <property type="protein sequence ID" value="NGZ78159.1"/>
    <property type="molecule type" value="Genomic_DNA"/>
</dbReference>
<name>A0ABX0FDC2_9BACL</name>
<feature type="transmembrane region" description="Helical" evidence="1">
    <location>
        <begin position="34"/>
        <end position="55"/>
    </location>
</feature>
<comment type="caution">
    <text evidence="2">The sequence shown here is derived from an EMBL/GenBank/DDBJ whole genome shotgun (WGS) entry which is preliminary data.</text>
</comment>
<organism evidence="2 3">
    <name type="scientific">Saccharibacillus alkalitolerans</name>
    <dbReference type="NCBI Taxonomy" id="2705290"/>
    <lineage>
        <taxon>Bacteria</taxon>
        <taxon>Bacillati</taxon>
        <taxon>Bacillota</taxon>
        <taxon>Bacilli</taxon>
        <taxon>Bacillales</taxon>
        <taxon>Paenibacillaceae</taxon>
        <taxon>Saccharibacillus</taxon>
    </lineage>
</organism>
<protein>
    <recommendedName>
        <fullName evidence="4">2TM domain-containing protein</fullName>
    </recommendedName>
</protein>
<keyword evidence="3" id="KW-1185">Reference proteome</keyword>